<comment type="caution">
    <text evidence="1">The sequence shown here is derived from an EMBL/GenBank/DDBJ whole genome shotgun (WGS) entry which is preliminary data.</text>
</comment>
<dbReference type="EMBL" id="JBJUIK010000014">
    <property type="protein sequence ID" value="KAL3505371.1"/>
    <property type="molecule type" value="Genomic_DNA"/>
</dbReference>
<dbReference type="AlphaFoldDB" id="A0ABD2YD70"/>
<dbReference type="Proteomes" id="UP001630127">
    <property type="component" value="Unassembled WGS sequence"/>
</dbReference>
<reference evidence="1 2" key="1">
    <citation type="submission" date="2024-11" db="EMBL/GenBank/DDBJ databases">
        <title>A near-complete genome assembly of Cinchona calisaya.</title>
        <authorList>
            <person name="Lian D.C."/>
            <person name="Zhao X.W."/>
            <person name="Wei L."/>
        </authorList>
    </citation>
    <scope>NUCLEOTIDE SEQUENCE [LARGE SCALE GENOMIC DNA]</scope>
    <source>
        <tissue evidence="1">Nenye</tissue>
    </source>
</reference>
<evidence type="ECO:0000313" key="2">
    <source>
        <dbReference type="Proteomes" id="UP001630127"/>
    </source>
</evidence>
<proteinExistence type="predicted"/>
<gene>
    <name evidence="1" type="ORF">ACH5RR_035212</name>
</gene>
<evidence type="ECO:0000313" key="1">
    <source>
        <dbReference type="EMBL" id="KAL3505371.1"/>
    </source>
</evidence>
<accession>A0ABD2YD70</accession>
<sequence>MEGRVENNHTNIKPFANLNSKDCVIMDQNCSENPLFGVEGIPEYGLVLDGMNPSILFQVGCKDMVFFDRVVDLVGFIGLNRYPEEEMDQRLVDLQDFDGFDSKGLKLNLGLQPTQNQLTFVVINGVDYVTGWINPLDSQQMPTLLKKLENKISMLICGMSSFGPNISPGPGPVSLLPPRDPFADSNFRIGGSDVKVNSLSIPKTLKIKPVDLPCLLCYSNRNWVGNYELYIPVIRRAFSPPLSINFSQYLMVAQNYNSCEFLLFDVNANEVVVYRGLDDEVVTFPTLTLYAKYGDLISLFGWFERVAGEYYVLIVSLQALTILERTCLSFYWKHPSEVEWDSRHHHFFSYHVQRPMAPMATKVTWLMDEFFGDELFEDELFAWVDASVGMVFTVTDWRRNYPRIGPSFDGPFFQDAGVIYSVNDGNRLCLVVYRNATYLVVDVRFNYDEDHNLEIDYIPRANLNDRNFYCSYNVFGFSADPFIYSARPINCIYIGGWIGNCCVINNFIEMAAGFAAECVQKLPSAAEVFVFLCTRKHQISPDKHRFKASFVIKRSDLGCELDERKRELGRRFLGPLLEFLFNSCVADDIDAEREINLLLRDEAWLRWERGGGPLSSLSSTWLPAIGPSNIAPDQLPPVLRHTSCLLPSNRIHKICQRRIANEG</sequence>
<keyword evidence="2" id="KW-1185">Reference proteome</keyword>
<protein>
    <submittedName>
        <fullName evidence="1">Uncharacterized protein</fullName>
    </submittedName>
</protein>
<organism evidence="1 2">
    <name type="scientific">Cinchona calisaya</name>
    <dbReference type="NCBI Taxonomy" id="153742"/>
    <lineage>
        <taxon>Eukaryota</taxon>
        <taxon>Viridiplantae</taxon>
        <taxon>Streptophyta</taxon>
        <taxon>Embryophyta</taxon>
        <taxon>Tracheophyta</taxon>
        <taxon>Spermatophyta</taxon>
        <taxon>Magnoliopsida</taxon>
        <taxon>eudicotyledons</taxon>
        <taxon>Gunneridae</taxon>
        <taxon>Pentapetalae</taxon>
        <taxon>asterids</taxon>
        <taxon>lamiids</taxon>
        <taxon>Gentianales</taxon>
        <taxon>Rubiaceae</taxon>
        <taxon>Cinchonoideae</taxon>
        <taxon>Cinchoneae</taxon>
        <taxon>Cinchona</taxon>
    </lineage>
</organism>
<name>A0ABD2YD70_9GENT</name>